<sequence length="111" mass="12202">MEAIEGFHAEESIVLMGAVRDNTREDVAQAVNELSLNLLPLTPVLELPSENFLISGSCRMCRTAHSTVMKSEGDSAMALQNGFDEEDLRYLKNAFHEIQTSGSAHNMDICS</sequence>
<dbReference type="Proteomes" id="UP000036681">
    <property type="component" value="Unplaced"/>
</dbReference>
<organism evidence="1 2">
    <name type="scientific">Ascaris lumbricoides</name>
    <name type="common">Giant roundworm</name>
    <dbReference type="NCBI Taxonomy" id="6252"/>
    <lineage>
        <taxon>Eukaryota</taxon>
        <taxon>Metazoa</taxon>
        <taxon>Ecdysozoa</taxon>
        <taxon>Nematoda</taxon>
        <taxon>Chromadorea</taxon>
        <taxon>Rhabditida</taxon>
        <taxon>Spirurina</taxon>
        <taxon>Ascaridomorpha</taxon>
        <taxon>Ascaridoidea</taxon>
        <taxon>Ascarididae</taxon>
        <taxon>Ascaris</taxon>
    </lineage>
</organism>
<protein>
    <submittedName>
        <fullName evidence="2">Peptidase_M16_C domain-containing protein</fullName>
    </submittedName>
</protein>
<proteinExistence type="predicted"/>
<evidence type="ECO:0000313" key="2">
    <source>
        <dbReference type="WBParaSite" id="ALUE_0001170401-mRNA-1"/>
    </source>
</evidence>
<dbReference type="AlphaFoldDB" id="A0A0M3I4I0"/>
<evidence type="ECO:0000313" key="1">
    <source>
        <dbReference type="Proteomes" id="UP000036681"/>
    </source>
</evidence>
<keyword evidence="1" id="KW-1185">Reference proteome</keyword>
<dbReference type="WBParaSite" id="ALUE_0001170401-mRNA-1">
    <property type="protein sequence ID" value="ALUE_0001170401-mRNA-1"/>
    <property type="gene ID" value="ALUE_0001170401"/>
</dbReference>
<accession>A0A0M3I4I0</accession>
<name>A0A0M3I4I0_ASCLU</name>
<reference evidence="2" key="1">
    <citation type="submission" date="2017-02" db="UniProtKB">
        <authorList>
            <consortium name="WormBaseParasite"/>
        </authorList>
    </citation>
    <scope>IDENTIFICATION</scope>
</reference>